<protein>
    <submittedName>
        <fullName evidence="2">Uncharacterized protein</fullName>
    </submittedName>
</protein>
<comment type="caution">
    <text evidence="2">The sequence shown here is derived from an EMBL/GenBank/DDBJ whole genome shotgun (WGS) entry which is preliminary data.</text>
</comment>
<sequence length="59" mass="6472">MVKVDEVSEDVFQVVFTGIDLRSLSKAARNINGSKLSALAGMLAIVLCLFDHYINSERS</sequence>
<evidence type="ECO:0000256" key="1">
    <source>
        <dbReference type="SAM" id="Phobius"/>
    </source>
</evidence>
<reference evidence="2" key="1">
    <citation type="journal article" date="2015" name="Nature">
        <title>Complex archaea that bridge the gap between prokaryotes and eukaryotes.</title>
        <authorList>
            <person name="Spang A."/>
            <person name="Saw J.H."/>
            <person name="Jorgensen S.L."/>
            <person name="Zaremba-Niedzwiedzka K."/>
            <person name="Martijn J."/>
            <person name="Lind A.E."/>
            <person name="van Eijk R."/>
            <person name="Schleper C."/>
            <person name="Guy L."/>
            <person name="Ettema T.J."/>
        </authorList>
    </citation>
    <scope>NUCLEOTIDE SEQUENCE</scope>
</reference>
<dbReference type="EMBL" id="LAZR01006068">
    <property type="protein sequence ID" value="KKM94976.1"/>
    <property type="molecule type" value="Genomic_DNA"/>
</dbReference>
<organism evidence="2">
    <name type="scientific">marine sediment metagenome</name>
    <dbReference type="NCBI Taxonomy" id="412755"/>
    <lineage>
        <taxon>unclassified sequences</taxon>
        <taxon>metagenomes</taxon>
        <taxon>ecological metagenomes</taxon>
    </lineage>
</organism>
<name>A0A0F9M6N8_9ZZZZ</name>
<accession>A0A0F9M6N8</accession>
<dbReference type="AlphaFoldDB" id="A0A0F9M6N8"/>
<keyword evidence="1" id="KW-0812">Transmembrane</keyword>
<evidence type="ECO:0000313" key="2">
    <source>
        <dbReference type="EMBL" id="KKM94976.1"/>
    </source>
</evidence>
<keyword evidence="1" id="KW-1133">Transmembrane helix</keyword>
<proteinExistence type="predicted"/>
<feature type="transmembrane region" description="Helical" evidence="1">
    <location>
        <begin position="36"/>
        <end position="54"/>
    </location>
</feature>
<keyword evidence="1" id="KW-0472">Membrane</keyword>
<gene>
    <name evidence="2" type="ORF">LCGC14_1192870</name>
</gene>